<dbReference type="AlphaFoldDB" id="A0A5N7AYF7"/>
<dbReference type="SUPFAM" id="SSF52540">
    <property type="entry name" value="P-loop containing nucleoside triphosphate hydrolases"/>
    <property type="match status" value="1"/>
</dbReference>
<keyword evidence="1" id="KW-0812">Transmembrane</keyword>
<keyword evidence="1" id="KW-1133">Transmembrane helix</keyword>
<gene>
    <name evidence="2" type="ORF">BDV26DRAFT_271010</name>
</gene>
<feature type="transmembrane region" description="Helical" evidence="1">
    <location>
        <begin position="256"/>
        <end position="276"/>
    </location>
</feature>
<name>A0A5N7AYF7_9EURO</name>
<dbReference type="Proteomes" id="UP000326198">
    <property type="component" value="Unassembled WGS sequence"/>
</dbReference>
<evidence type="ECO:0000313" key="2">
    <source>
        <dbReference type="EMBL" id="KAE8373850.1"/>
    </source>
</evidence>
<accession>A0A5N7AYF7</accession>
<evidence type="ECO:0008006" key="4">
    <source>
        <dbReference type="Google" id="ProtNLM"/>
    </source>
</evidence>
<dbReference type="EMBL" id="ML736301">
    <property type="protein sequence ID" value="KAE8373850.1"/>
    <property type="molecule type" value="Genomic_DNA"/>
</dbReference>
<dbReference type="Pfam" id="PF17784">
    <property type="entry name" value="Sulfotransfer_4"/>
    <property type="match status" value="1"/>
</dbReference>
<organism evidence="2 3">
    <name type="scientific">Aspergillus bertholletiae</name>
    <dbReference type="NCBI Taxonomy" id="1226010"/>
    <lineage>
        <taxon>Eukaryota</taxon>
        <taxon>Fungi</taxon>
        <taxon>Dikarya</taxon>
        <taxon>Ascomycota</taxon>
        <taxon>Pezizomycotina</taxon>
        <taxon>Eurotiomycetes</taxon>
        <taxon>Eurotiomycetidae</taxon>
        <taxon>Eurotiales</taxon>
        <taxon>Aspergillaceae</taxon>
        <taxon>Aspergillus</taxon>
        <taxon>Aspergillus subgen. Circumdati</taxon>
    </lineage>
</organism>
<dbReference type="InterPro" id="IPR040632">
    <property type="entry name" value="Sulfotransfer_4"/>
</dbReference>
<keyword evidence="3" id="KW-1185">Reference proteome</keyword>
<dbReference type="PANTHER" id="PTHR36978:SF4">
    <property type="entry name" value="P-LOOP CONTAINING NUCLEOSIDE TRIPHOSPHATE HYDROLASE PROTEIN"/>
    <property type="match status" value="1"/>
</dbReference>
<sequence>MSRKIDNLPEPAGRRPMKLIVASPSRSGTLGLYRALQILGFKPYHMYECVIEKGVSHIEVLHEAVIAQHNRLSGITRYSRDDFDKWFAEYDTLVEIPSFLGTAVFEAYEKDPDVKFILTEREPEKWVASINNTAGPIVKQAKSFPLNILKYFDNGLYQFITQTETTYAVLSDRTYPNGPRNEAALRRNYTEYISMVKKVIPADRLCVIKVEEGLGWEQICPFLGVPTPSQEYPDRNEPARFQAIAEGVMTPMFARALIKLATVSIPIVGVMAWVVMKQGSSLSRIIARNL</sequence>
<proteinExistence type="predicted"/>
<dbReference type="OrthoDB" id="408152at2759"/>
<dbReference type="Gene3D" id="3.40.50.300">
    <property type="entry name" value="P-loop containing nucleotide triphosphate hydrolases"/>
    <property type="match status" value="1"/>
</dbReference>
<dbReference type="PANTHER" id="PTHR36978">
    <property type="entry name" value="P-LOOP CONTAINING NUCLEOTIDE TRIPHOSPHATE HYDROLASE"/>
    <property type="match status" value="1"/>
</dbReference>
<evidence type="ECO:0000256" key="1">
    <source>
        <dbReference type="SAM" id="Phobius"/>
    </source>
</evidence>
<protein>
    <recommendedName>
        <fullName evidence="4">P-loop containing nucleoside triphosphate hydrolase protein</fullName>
    </recommendedName>
</protein>
<evidence type="ECO:0000313" key="3">
    <source>
        <dbReference type="Proteomes" id="UP000326198"/>
    </source>
</evidence>
<reference evidence="2 3" key="1">
    <citation type="submission" date="2019-04" db="EMBL/GenBank/DDBJ databases">
        <title>Friends and foes A comparative genomics studyof 23 Aspergillus species from section Flavi.</title>
        <authorList>
            <consortium name="DOE Joint Genome Institute"/>
            <person name="Kjaerbolling I."/>
            <person name="Vesth T."/>
            <person name="Frisvad J.C."/>
            <person name="Nybo J.L."/>
            <person name="Theobald S."/>
            <person name="Kildgaard S."/>
            <person name="Isbrandt T."/>
            <person name="Kuo A."/>
            <person name="Sato A."/>
            <person name="Lyhne E.K."/>
            <person name="Kogle M.E."/>
            <person name="Wiebenga A."/>
            <person name="Kun R.S."/>
            <person name="Lubbers R.J."/>
            <person name="Makela M.R."/>
            <person name="Barry K."/>
            <person name="Chovatia M."/>
            <person name="Clum A."/>
            <person name="Daum C."/>
            <person name="Haridas S."/>
            <person name="He G."/>
            <person name="LaButti K."/>
            <person name="Lipzen A."/>
            <person name="Mondo S."/>
            <person name="Riley R."/>
            <person name="Salamov A."/>
            <person name="Simmons B.A."/>
            <person name="Magnuson J.K."/>
            <person name="Henrissat B."/>
            <person name="Mortensen U.H."/>
            <person name="Larsen T.O."/>
            <person name="Devries R.P."/>
            <person name="Grigoriev I.V."/>
            <person name="Machida M."/>
            <person name="Baker S.E."/>
            <person name="Andersen M.R."/>
        </authorList>
    </citation>
    <scope>NUCLEOTIDE SEQUENCE [LARGE SCALE GENOMIC DNA]</scope>
    <source>
        <strain evidence="2 3">IBT 29228</strain>
    </source>
</reference>
<dbReference type="InterPro" id="IPR027417">
    <property type="entry name" value="P-loop_NTPase"/>
</dbReference>
<keyword evidence="1" id="KW-0472">Membrane</keyword>